<accession>A0A4Y2BQW6</accession>
<evidence type="ECO:0000256" key="1">
    <source>
        <dbReference type="SAM" id="MobiDB-lite"/>
    </source>
</evidence>
<feature type="compositionally biased region" description="Low complexity" evidence="1">
    <location>
        <begin position="20"/>
        <end position="31"/>
    </location>
</feature>
<feature type="region of interest" description="Disordered" evidence="1">
    <location>
        <begin position="20"/>
        <end position="58"/>
    </location>
</feature>
<dbReference type="OrthoDB" id="616263at2759"/>
<organism evidence="2 3">
    <name type="scientific">Araneus ventricosus</name>
    <name type="common">Orbweaver spider</name>
    <name type="synonym">Epeira ventricosa</name>
    <dbReference type="NCBI Taxonomy" id="182803"/>
    <lineage>
        <taxon>Eukaryota</taxon>
        <taxon>Metazoa</taxon>
        <taxon>Ecdysozoa</taxon>
        <taxon>Arthropoda</taxon>
        <taxon>Chelicerata</taxon>
        <taxon>Arachnida</taxon>
        <taxon>Araneae</taxon>
        <taxon>Araneomorphae</taxon>
        <taxon>Entelegynae</taxon>
        <taxon>Araneoidea</taxon>
        <taxon>Araneidae</taxon>
        <taxon>Araneus</taxon>
    </lineage>
</organism>
<protein>
    <submittedName>
        <fullName evidence="2">Uncharacterized protein</fullName>
    </submittedName>
</protein>
<keyword evidence="3" id="KW-1185">Reference proteome</keyword>
<dbReference type="EMBL" id="BGPR01000095">
    <property type="protein sequence ID" value="GBL93666.1"/>
    <property type="molecule type" value="Genomic_DNA"/>
</dbReference>
<gene>
    <name evidence="2" type="ORF">AVEN_25652_1</name>
</gene>
<name>A0A4Y2BQW6_ARAVE</name>
<evidence type="ECO:0000313" key="2">
    <source>
        <dbReference type="EMBL" id="GBL93666.1"/>
    </source>
</evidence>
<comment type="caution">
    <text evidence="2">The sequence shown here is derived from an EMBL/GenBank/DDBJ whole genome shotgun (WGS) entry which is preliminary data.</text>
</comment>
<proteinExistence type="predicted"/>
<sequence length="97" mass="10658">MSSSCMTISTLLAKLKNCCGGSSRRSGNSRSPYSPELAPNLGSKHLSGTSFSSNSDVKTGAENWLNERRRGFYQDGLNKLVLRSDKYLNRFGDYVGK</sequence>
<dbReference type="AlphaFoldDB" id="A0A4Y2BQW6"/>
<dbReference type="Proteomes" id="UP000499080">
    <property type="component" value="Unassembled WGS sequence"/>
</dbReference>
<feature type="compositionally biased region" description="Polar residues" evidence="1">
    <location>
        <begin position="46"/>
        <end position="57"/>
    </location>
</feature>
<evidence type="ECO:0000313" key="3">
    <source>
        <dbReference type="Proteomes" id="UP000499080"/>
    </source>
</evidence>
<reference evidence="2 3" key="1">
    <citation type="journal article" date="2019" name="Sci. Rep.">
        <title>Orb-weaving spider Araneus ventricosus genome elucidates the spidroin gene catalogue.</title>
        <authorList>
            <person name="Kono N."/>
            <person name="Nakamura H."/>
            <person name="Ohtoshi R."/>
            <person name="Moran D.A.P."/>
            <person name="Shinohara A."/>
            <person name="Yoshida Y."/>
            <person name="Fujiwara M."/>
            <person name="Mori M."/>
            <person name="Tomita M."/>
            <person name="Arakawa K."/>
        </authorList>
    </citation>
    <scope>NUCLEOTIDE SEQUENCE [LARGE SCALE GENOMIC DNA]</scope>
</reference>